<evidence type="ECO:0000256" key="1">
    <source>
        <dbReference type="ARBA" id="ARBA00004651"/>
    </source>
</evidence>
<dbReference type="EMBL" id="CP080764">
    <property type="protein sequence ID" value="QYY42073.1"/>
    <property type="molecule type" value="Genomic_DNA"/>
</dbReference>
<keyword evidence="7 9" id="KW-0811">Translocation</keyword>
<organism evidence="13 14">
    <name type="scientific">Aneurinibacillus thermoaerophilus</name>
    <dbReference type="NCBI Taxonomy" id="143495"/>
    <lineage>
        <taxon>Bacteria</taxon>
        <taxon>Bacillati</taxon>
        <taxon>Bacillota</taxon>
        <taxon>Bacilli</taxon>
        <taxon>Bacillales</taxon>
        <taxon>Paenibacillaceae</taxon>
        <taxon>Aneurinibacillus group</taxon>
        <taxon>Aneurinibacillus</taxon>
    </lineage>
</organism>
<dbReference type="Pfam" id="PF22599">
    <property type="entry name" value="SecDF_P1_head"/>
    <property type="match status" value="1"/>
</dbReference>
<dbReference type="InterPro" id="IPR001036">
    <property type="entry name" value="Acrflvin-R"/>
</dbReference>
<dbReference type="SUPFAM" id="SSF82866">
    <property type="entry name" value="Multidrug efflux transporter AcrB transmembrane domain"/>
    <property type="match status" value="1"/>
</dbReference>
<name>A0ABX8YAN9_ANETH</name>
<dbReference type="GeneID" id="97142597"/>
<dbReference type="InterPro" id="IPR048631">
    <property type="entry name" value="SecD_1st"/>
</dbReference>
<dbReference type="PRINTS" id="PR00702">
    <property type="entry name" value="ACRIFLAVINRP"/>
</dbReference>
<accession>A0ABX8YAN9</accession>
<dbReference type="PANTHER" id="PTHR30081">
    <property type="entry name" value="PROTEIN-EXPORT MEMBRANE PROTEIN SEC"/>
    <property type="match status" value="1"/>
</dbReference>
<gene>
    <name evidence="9 13" type="primary">secD</name>
    <name evidence="13" type="ORF">K3F53_14545</name>
</gene>
<feature type="transmembrane region" description="Helical" evidence="9">
    <location>
        <begin position="264"/>
        <end position="284"/>
    </location>
</feature>
<evidence type="ECO:0000256" key="5">
    <source>
        <dbReference type="ARBA" id="ARBA00022927"/>
    </source>
</evidence>
<sequence length="412" mass="44696">MINWSRIVTFLLITLLVFGVIGVYGEKVAKSTTLGLDLRGGFEILYEVSPLEPGAKMTQQTVKDAVSAIERRVNVLGVTEPEITVEGTNRIRVKLAGVHDQEQARNVIGKPANLTFRDMQGHILMKGSDLAENGAKGVLDPQTQQPVVTLQFKDAKKFAEVTQKYVGQPMGIYLDEKMLTAPTIREVIPNGSAQIDGQESIQEAKNLAALLNAGALPVKMKEVFSTSVGAKLGTQSLQNGIKAGVIGIALVYIFMLAVYRLPGVIACIMISAYMFLLLLVQNLMDVTLTLPGIAAFILGVGMAVDANIIMYERIKEELRSGKTILSALRVGSQRSLSTILDANITTIIAALVLFQFGSSSVKGFAVILILSIVMSMLTSVVGSRLLLNLVVRSNLFKKPAYFGVRERDIREL</sequence>
<evidence type="ECO:0000256" key="9">
    <source>
        <dbReference type="HAMAP-Rule" id="MF_01463"/>
    </source>
</evidence>
<comment type="subunit">
    <text evidence="9">Forms a complex with SecF. Part of the essential Sec protein translocation apparatus which comprises SecA, SecYEG and auxiliary proteins SecDF. Other proteins may also be involved.</text>
</comment>
<keyword evidence="8 9" id="KW-0472">Membrane</keyword>
<dbReference type="Pfam" id="PF02355">
    <property type="entry name" value="SecD_SecF_C"/>
    <property type="match status" value="1"/>
</dbReference>
<feature type="domain" description="SecDF P1 head subdomain" evidence="12">
    <location>
        <begin position="122"/>
        <end position="218"/>
    </location>
</feature>
<proteinExistence type="inferred from homology"/>
<protein>
    <recommendedName>
        <fullName evidence="9">Protein translocase subunit SecD</fullName>
    </recommendedName>
</protein>
<feature type="domain" description="Protein export membrane protein SecD/SecF C-terminal" evidence="10">
    <location>
        <begin position="223"/>
        <end position="381"/>
    </location>
</feature>
<dbReference type="InterPro" id="IPR022813">
    <property type="entry name" value="SecD/SecF_arch_bac"/>
</dbReference>
<dbReference type="Proteomes" id="UP000826616">
    <property type="component" value="Chromosome"/>
</dbReference>
<comment type="function">
    <text evidence="9">Part of the Sec protein translocase complex. Interacts with the SecYEG preprotein conducting channel. SecDF uses the proton motive force (PMF) to complete protein translocation after the ATP-dependent function of SecA.</text>
</comment>
<feature type="transmembrane region" description="Helical" evidence="9">
    <location>
        <begin position="363"/>
        <end position="387"/>
    </location>
</feature>
<evidence type="ECO:0000313" key="14">
    <source>
        <dbReference type="Proteomes" id="UP000826616"/>
    </source>
</evidence>
<dbReference type="RefSeq" id="WP_082705888.1">
    <property type="nucleotide sequence ID" value="NZ_CP080764.1"/>
</dbReference>
<keyword evidence="6 9" id="KW-1133">Transmembrane helix</keyword>
<comment type="caution">
    <text evidence="9">Lacks conserved residue(s) required for the propagation of feature annotation.</text>
</comment>
<dbReference type="PANTHER" id="PTHR30081:SF1">
    <property type="entry name" value="PROTEIN TRANSLOCASE SUBUNIT SECD"/>
    <property type="match status" value="1"/>
</dbReference>
<reference evidence="13 14" key="1">
    <citation type="submission" date="2021-08" db="EMBL/GenBank/DDBJ databases">
        <title>Complete genome sequence of the strain Aneurinibacillus thermoaerophilus CCM 8960.</title>
        <authorList>
            <person name="Musilova J."/>
            <person name="Kourilova X."/>
            <person name="Pernicova I."/>
            <person name="Bezdicek M."/>
            <person name="Lengerova M."/>
            <person name="Obruca S."/>
            <person name="Sedlar K."/>
        </authorList>
    </citation>
    <scope>NUCLEOTIDE SEQUENCE [LARGE SCALE GENOMIC DNA]</scope>
    <source>
        <strain evidence="13 14">CCM 8960</strain>
    </source>
</reference>
<keyword evidence="3 9" id="KW-1003">Cell membrane</keyword>
<keyword evidence="14" id="KW-1185">Reference proteome</keyword>
<dbReference type="Gene3D" id="3.30.70.3220">
    <property type="match status" value="1"/>
</dbReference>
<dbReference type="InterPro" id="IPR005791">
    <property type="entry name" value="SecD"/>
</dbReference>
<keyword evidence="2 9" id="KW-0813">Transport</keyword>
<keyword evidence="4 9" id="KW-0812">Transmembrane</keyword>
<evidence type="ECO:0000256" key="3">
    <source>
        <dbReference type="ARBA" id="ARBA00022475"/>
    </source>
</evidence>
<feature type="transmembrane region" description="Helical" evidence="9">
    <location>
        <begin position="290"/>
        <end position="310"/>
    </location>
</feature>
<evidence type="ECO:0000259" key="11">
    <source>
        <dbReference type="Pfam" id="PF21760"/>
    </source>
</evidence>
<comment type="subcellular location">
    <subcellularLocation>
        <location evidence="1 9">Cell membrane</location>
        <topology evidence="1 9">Multi-pass membrane protein</topology>
    </subcellularLocation>
</comment>
<dbReference type="HAMAP" id="MF_01463_B">
    <property type="entry name" value="SecD_B"/>
    <property type="match status" value="1"/>
</dbReference>
<keyword evidence="5 9" id="KW-0653">Protein transport</keyword>
<dbReference type="NCBIfam" id="TIGR00916">
    <property type="entry name" value="2A0604s01"/>
    <property type="match status" value="1"/>
</dbReference>
<dbReference type="NCBIfam" id="TIGR01129">
    <property type="entry name" value="secD"/>
    <property type="match status" value="1"/>
</dbReference>
<comment type="similarity">
    <text evidence="9">Belongs to the SecD/SecF family. SecD subfamily.</text>
</comment>
<dbReference type="Gene3D" id="1.20.1640.10">
    <property type="entry name" value="Multidrug efflux transporter AcrB transmembrane domain"/>
    <property type="match status" value="1"/>
</dbReference>
<evidence type="ECO:0000259" key="10">
    <source>
        <dbReference type="Pfam" id="PF02355"/>
    </source>
</evidence>
<dbReference type="InterPro" id="IPR054384">
    <property type="entry name" value="SecDF_P1_head"/>
</dbReference>
<evidence type="ECO:0000256" key="4">
    <source>
        <dbReference type="ARBA" id="ARBA00022692"/>
    </source>
</evidence>
<dbReference type="Pfam" id="PF21760">
    <property type="entry name" value="SecD_1st"/>
    <property type="match status" value="1"/>
</dbReference>
<evidence type="ECO:0000313" key="13">
    <source>
        <dbReference type="EMBL" id="QYY42073.1"/>
    </source>
</evidence>
<dbReference type="InterPro" id="IPR048634">
    <property type="entry name" value="SecD_SecF_C"/>
</dbReference>
<evidence type="ECO:0000256" key="8">
    <source>
        <dbReference type="ARBA" id="ARBA00023136"/>
    </source>
</evidence>
<evidence type="ECO:0000256" key="2">
    <source>
        <dbReference type="ARBA" id="ARBA00022448"/>
    </source>
</evidence>
<dbReference type="InterPro" id="IPR055344">
    <property type="entry name" value="SecD_SecF_C_bact"/>
</dbReference>
<feature type="transmembrane region" description="Helical" evidence="9">
    <location>
        <begin position="338"/>
        <end position="357"/>
    </location>
</feature>
<evidence type="ECO:0000256" key="7">
    <source>
        <dbReference type="ARBA" id="ARBA00023010"/>
    </source>
</evidence>
<evidence type="ECO:0000256" key="6">
    <source>
        <dbReference type="ARBA" id="ARBA00022989"/>
    </source>
</evidence>
<feature type="domain" description="Protein translocase subunit SecDF P1" evidence="11">
    <location>
        <begin position="62"/>
        <end position="120"/>
    </location>
</feature>
<evidence type="ECO:0000259" key="12">
    <source>
        <dbReference type="Pfam" id="PF22599"/>
    </source>
</evidence>